<proteinExistence type="predicted"/>
<comment type="caution">
    <text evidence="1">The sequence shown here is derived from an EMBL/GenBank/DDBJ whole genome shotgun (WGS) entry which is preliminary data.</text>
</comment>
<keyword evidence="2" id="KW-1185">Reference proteome</keyword>
<evidence type="ECO:0000313" key="1">
    <source>
        <dbReference type="EMBL" id="RFP60911.1"/>
    </source>
</evidence>
<evidence type="ECO:0000313" key="2">
    <source>
        <dbReference type="Proteomes" id="UP000262917"/>
    </source>
</evidence>
<dbReference type="AlphaFoldDB" id="A0A372DMT4"/>
<dbReference type="Pfam" id="PF07152">
    <property type="entry name" value="YaeQ"/>
    <property type="match status" value="1"/>
</dbReference>
<dbReference type="InterPro" id="IPR011335">
    <property type="entry name" value="Restrct_endonuc-II-like"/>
</dbReference>
<name>A0A372DMT4_9GAMM</name>
<dbReference type="CDD" id="cd22368">
    <property type="entry name" value="YaeQ-like"/>
    <property type="match status" value="1"/>
</dbReference>
<dbReference type="InterPro" id="IPR038590">
    <property type="entry name" value="YaeQ_sf"/>
</dbReference>
<dbReference type="OrthoDB" id="5293309at2"/>
<dbReference type="RefSeq" id="WP_117202520.1">
    <property type="nucleotide sequence ID" value="NZ_JBHTBK010000038.1"/>
</dbReference>
<protein>
    <submittedName>
        <fullName evidence="1">YaeQ family protein</fullName>
    </submittedName>
</protein>
<gene>
    <name evidence="1" type="ORF">D0Y53_07205</name>
</gene>
<dbReference type="Gene3D" id="3.10.640.10">
    <property type="entry name" value="Restriction endonuclease-like alpha-beta roll domain"/>
    <property type="match status" value="1"/>
</dbReference>
<reference evidence="1 2" key="1">
    <citation type="submission" date="2018-08" db="EMBL/GenBank/DDBJ databases">
        <title>Lysobacter weifangensis sp. nov., a new member of the family 'Xanthomonadaceae', isolated from soil in a farmland.</title>
        <authorList>
            <person name="Zhao H."/>
        </authorList>
    </citation>
    <scope>NUCLEOTIDE SEQUENCE [LARGE SCALE GENOMIC DNA]</scope>
    <source>
        <strain evidence="1 2">WF-2</strain>
    </source>
</reference>
<dbReference type="PANTHER" id="PTHR38784:SF1">
    <property type="entry name" value="SUCROSE PHOSPHORYLASE"/>
    <property type="match status" value="1"/>
</dbReference>
<dbReference type="Proteomes" id="UP000262917">
    <property type="component" value="Unassembled WGS sequence"/>
</dbReference>
<sequence length="184" mass="20707">MALKATVFRAELQVSDMDRNYYATHSLTLARHPSETDERLMVRLLAFALHADERLEFGRGLSSDDEPDLWRRSRSGEIELWIDLGQPDEARVRKACGRARQVVVINYRGHGADPWWHKAARTLSRCDNLTVIDLSPETVDALAAVADRGMRLQCMIQDGQAELYGEGTSVSVQLSLRMAPAERA</sequence>
<dbReference type="EMBL" id="QVPD01000005">
    <property type="protein sequence ID" value="RFP60911.1"/>
    <property type="molecule type" value="Genomic_DNA"/>
</dbReference>
<dbReference type="SMART" id="SM01322">
    <property type="entry name" value="YaeQ"/>
    <property type="match status" value="1"/>
</dbReference>
<dbReference type="InterPro" id="IPR009822">
    <property type="entry name" value="YaeQ"/>
</dbReference>
<accession>A0A372DMT4</accession>
<dbReference type="SUPFAM" id="SSF52980">
    <property type="entry name" value="Restriction endonuclease-like"/>
    <property type="match status" value="1"/>
</dbReference>
<dbReference type="PANTHER" id="PTHR38784">
    <property type="entry name" value="SUCROSE PHOSPHORYLASE"/>
    <property type="match status" value="1"/>
</dbReference>
<organism evidence="1 2">
    <name type="scientific">Cognatiluteimonas weifangensis</name>
    <dbReference type="NCBI Taxonomy" id="2303539"/>
    <lineage>
        <taxon>Bacteria</taxon>
        <taxon>Pseudomonadati</taxon>
        <taxon>Pseudomonadota</taxon>
        <taxon>Gammaproteobacteria</taxon>
        <taxon>Lysobacterales</taxon>
        <taxon>Lysobacteraceae</taxon>
        <taxon>Cognatiluteimonas</taxon>
    </lineage>
</organism>
<dbReference type="PIRSF" id="PIRSF011484">
    <property type="entry name" value="YaeQ"/>
    <property type="match status" value="1"/>
</dbReference>